<feature type="region of interest" description="Disordered" evidence="8">
    <location>
        <begin position="281"/>
        <end position="384"/>
    </location>
</feature>
<dbReference type="InterPro" id="IPR030616">
    <property type="entry name" value="Aur-like"/>
</dbReference>
<feature type="region of interest" description="Disordered" evidence="8">
    <location>
        <begin position="732"/>
        <end position="770"/>
    </location>
</feature>
<feature type="compositionally biased region" description="Low complexity" evidence="8">
    <location>
        <begin position="355"/>
        <end position="377"/>
    </location>
</feature>
<evidence type="ECO:0000256" key="5">
    <source>
        <dbReference type="ARBA" id="ARBA00022840"/>
    </source>
</evidence>
<feature type="compositionally biased region" description="Basic and acidic residues" evidence="8">
    <location>
        <begin position="758"/>
        <end position="768"/>
    </location>
</feature>
<name>A0ABN9QSN8_9DINO</name>
<dbReference type="PROSITE" id="PS00107">
    <property type="entry name" value="PROTEIN_KINASE_ATP"/>
    <property type="match status" value="1"/>
</dbReference>
<dbReference type="SUPFAM" id="SSF56112">
    <property type="entry name" value="Protein kinase-like (PK-like)"/>
    <property type="match status" value="1"/>
</dbReference>
<dbReference type="EC" id="2.7.11.1" evidence="7"/>
<keyword evidence="1 7" id="KW-0723">Serine/threonine-protein kinase</keyword>
<comment type="catalytic activity">
    <reaction evidence="7">
        <text>L-threonyl-[protein] + ATP = O-phospho-L-threonyl-[protein] + ADP + H(+)</text>
        <dbReference type="Rhea" id="RHEA:46608"/>
        <dbReference type="Rhea" id="RHEA-COMP:11060"/>
        <dbReference type="Rhea" id="RHEA-COMP:11605"/>
        <dbReference type="ChEBI" id="CHEBI:15378"/>
        <dbReference type="ChEBI" id="CHEBI:30013"/>
        <dbReference type="ChEBI" id="CHEBI:30616"/>
        <dbReference type="ChEBI" id="CHEBI:61977"/>
        <dbReference type="ChEBI" id="CHEBI:456216"/>
        <dbReference type="EC" id="2.7.11.1"/>
    </reaction>
</comment>
<dbReference type="InterPro" id="IPR000719">
    <property type="entry name" value="Prot_kinase_dom"/>
</dbReference>
<dbReference type="Pfam" id="PF00069">
    <property type="entry name" value="Pkinase"/>
    <property type="match status" value="1"/>
</dbReference>
<evidence type="ECO:0000256" key="6">
    <source>
        <dbReference type="PROSITE-ProRule" id="PRU10141"/>
    </source>
</evidence>
<dbReference type="InterPro" id="IPR017441">
    <property type="entry name" value="Protein_kinase_ATP_BS"/>
</dbReference>
<evidence type="ECO:0000256" key="9">
    <source>
        <dbReference type="SAM" id="Phobius"/>
    </source>
</evidence>
<dbReference type="SMART" id="SM00220">
    <property type="entry name" value="S_TKc"/>
    <property type="match status" value="1"/>
</dbReference>
<dbReference type="EMBL" id="CAUYUJ010004222">
    <property type="protein sequence ID" value="CAK0808622.1"/>
    <property type="molecule type" value="Genomic_DNA"/>
</dbReference>
<evidence type="ECO:0000259" key="10">
    <source>
        <dbReference type="PROSITE" id="PS50011"/>
    </source>
</evidence>
<evidence type="ECO:0000256" key="8">
    <source>
        <dbReference type="SAM" id="MobiDB-lite"/>
    </source>
</evidence>
<dbReference type="InterPro" id="IPR011009">
    <property type="entry name" value="Kinase-like_dom_sf"/>
</dbReference>
<comment type="caution">
    <text evidence="11">The sequence shown here is derived from an EMBL/GenBank/DDBJ whole genome shotgun (WGS) entry which is preliminary data.</text>
</comment>
<feature type="compositionally biased region" description="Acidic residues" evidence="8">
    <location>
        <begin position="295"/>
        <end position="326"/>
    </location>
</feature>
<feature type="binding site" evidence="6">
    <location>
        <position position="59"/>
    </location>
    <ligand>
        <name>ATP</name>
        <dbReference type="ChEBI" id="CHEBI:30616"/>
    </ligand>
</feature>
<dbReference type="CDD" id="cd14007">
    <property type="entry name" value="STKc_Aurora"/>
    <property type="match status" value="1"/>
</dbReference>
<dbReference type="Gene3D" id="1.10.510.10">
    <property type="entry name" value="Transferase(Phosphotransferase) domain 1"/>
    <property type="match status" value="1"/>
</dbReference>
<evidence type="ECO:0000256" key="4">
    <source>
        <dbReference type="ARBA" id="ARBA00022777"/>
    </source>
</evidence>
<organism evidence="11 12">
    <name type="scientific">Prorocentrum cordatum</name>
    <dbReference type="NCBI Taxonomy" id="2364126"/>
    <lineage>
        <taxon>Eukaryota</taxon>
        <taxon>Sar</taxon>
        <taxon>Alveolata</taxon>
        <taxon>Dinophyceae</taxon>
        <taxon>Prorocentrales</taxon>
        <taxon>Prorocentraceae</taxon>
        <taxon>Prorocentrum</taxon>
    </lineage>
</organism>
<comment type="catalytic activity">
    <reaction evidence="7">
        <text>L-seryl-[protein] + ATP = O-phospho-L-seryl-[protein] + ADP + H(+)</text>
        <dbReference type="Rhea" id="RHEA:17989"/>
        <dbReference type="Rhea" id="RHEA-COMP:9863"/>
        <dbReference type="Rhea" id="RHEA-COMP:11604"/>
        <dbReference type="ChEBI" id="CHEBI:15378"/>
        <dbReference type="ChEBI" id="CHEBI:29999"/>
        <dbReference type="ChEBI" id="CHEBI:30616"/>
        <dbReference type="ChEBI" id="CHEBI:83421"/>
        <dbReference type="ChEBI" id="CHEBI:456216"/>
        <dbReference type="EC" id="2.7.11.1"/>
    </reaction>
</comment>
<dbReference type="PROSITE" id="PS50011">
    <property type="entry name" value="PROTEIN_KINASE_DOM"/>
    <property type="match status" value="1"/>
</dbReference>
<evidence type="ECO:0000256" key="2">
    <source>
        <dbReference type="ARBA" id="ARBA00022679"/>
    </source>
</evidence>
<keyword evidence="9" id="KW-1133">Transmembrane helix</keyword>
<evidence type="ECO:0000256" key="1">
    <source>
        <dbReference type="ARBA" id="ARBA00022527"/>
    </source>
</evidence>
<keyword evidence="9" id="KW-0812">Transmembrane</keyword>
<comment type="similarity">
    <text evidence="7">Belongs to the protein kinase superfamily. Ser/Thr protein kinase family. Aurora subfamily.</text>
</comment>
<proteinExistence type="inferred from homology"/>
<dbReference type="PROSITE" id="PS00108">
    <property type="entry name" value="PROTEIN_KINASE_ST"/>
    <property type="match status" value="1"/>
</dbReference>
<accession>A0ABN9QSN8</accession>
<dbReference type="Proteomes" id="UP001189429">
    <property type="component" value="Unassembled WGS sequence"/>
</dbReference>
<feature type="domain" description="Protein kinase" evidence="10">
    <location>
        <begin position="30"/>
        <end position="293"/>
    </location>
</feature>
<feature type="compositionally biased region" description="Basic and acidic residues" evidence="8">
    <location>
        <begin position="342"/>
        <end position="353"/>
    </location>
</feature>
<keyword evidence="3 6" id="KW-0547">Nucleotide-binding</keyword>
<keyword evidence="2 7" id="KW-0808">Transferase</keyword>
<feature type="transmembrane region" description="Helical" evidence="9">
    <location>
        <begin position="409"/>
        <end position="433"/>
    </location>
</feature>
<evidence type="ECO:0000256" key="3">
    <source>
        <dbReference type="ARBA" id="ARBA00022741"/>
    </source>
</evidence>
<protein>
    <recommendedName>
        <fullName evidence="7">Aurora kinase</fullName>
        <ecNumber evidence="7">2.7.11.1</ecNumber>
    </recommendedName>
</protein>
<gene>
    <name evidence="11" type="ORF">PCOR1329_LOCUS14156</name>
</gene>
<keyword evidence="9" id="KW-0472">Membrane</keyword>
<keyword evidence="4 7" id="KW-0418">Kinase</keyword>
<dbReference type="PANTHER" id="PTHR24350">
    <property type="entry name" value="SERINE/THREONINE-PROTEIN KINASE IAL-RELATED"/>
    <property type="match status" value="1"/>
</dbReference>
<dbReference type="InterPro" id="IPR008271">
    <property type="entry name" value="Ser/Thr_kinase_AS"/>
</dbReference>
<reference evidence="11" key="1">
    <citation type="submission" date="2023-10" db="EMBL/GenBank/DDBJ databases">
        <authorList>
            <person name="Chen Y."/>
            <person name="Shah S."/>
            <person name="Dougan E. K."/>
            <person name="Thang M."/>
            <person name="Chan C."/>
        </authorList>
    </citation>
    <scope>NUCLEOTIDE SEQUENCE [LARGE SCALE GENOMIC DNA]</scope>
</reference>
<evidence type="ECO:0000313" key="11">
    <source>
        <dbReference type="EMBL" id="CAK0808622.1"/>
    </source>
</evidence>
<evidence type="ECO:0000256" key="7">
    <source>
        <dbReference type="RuleBase" id="RU367134"/>
    </source>
</evidence>
<evidence type="ECO:0000313" key="12">
    <source>
        <dbReference type="Proteomes" id="UP001189429"/>
    </source>
</evidence>
<sequence length="921" mass="98773">MTGPGVPQSALLRRSSIPPQREDFELDDFEAVGKALGRGAFGYVSKVKQKHTGKIFAMKVMSKTKIEEQSLEENIEREISTQQTLGHPNILRLYKYFEDQEDIHLLLEYAPNGSLFDLLRDHRKAAAASGEACQGLPEDRAACMFGDVAGALHFLHCNGVVHRDLKPENILICEDDVVKLADFGWCNQLAAESAGRNTFCGTWEYLSPEMINSEPHDCSVDAWASGVLLFEMLVGRSPFAASSYVQALGRISRVAYEFPDHVSAPARDLVGRLLVKEPGQRLGLGQAAEHPWVRDEDEDEGDGEDEGEGEGNDGDLDADADADADDAAGRRGGGAPRGAEASGREAAEARGGEARAGPGEGARAAAGEAQGGSSPEGAAEDTGCPSCTCGGQTSPAESSAAPSAILCLWSTWLALGVLIGVVFSWLAIFLLGVARGCAARALGVFSSSPPTAAAMPNSLQTYGFDPVPRADILALKRQTAVQAAILGDDGQDVEMENFGWVVSETSHLRFGQILTDPEVEQATLGQNKGVAIVSDLEVFVEKVQVGQLEAWKTARHAGAGDLRLLGDHRDASGRRHLALAEAVAMMRETDCDDWVSPDPRVAKEWLVSIRDGPGDATSCHGPWVRRSGVSESSAVAHIHYVLCEAARLAMQTDQLDVTNLSSFELIMRRICQDETAVARNPRHPDYGGLEIVLHAPTTEQGQASTSKFTEWVTGRLKEQAAIYKQTRLWNEEQRALQPARGSSDTDKGPGRKGNRARGKGDKSARGDRGSGTVYSLEALETDSILDSIVERVDAVGNLAPFDLTKLKFAKGRARPRSVANSLPPLAAEMIRNPAQYIEKDEGGDGVHARVDRSGLGSAGALADLDFSIGGGSFDGVDSIVGWDPRGNEADVEDCFYNFAIDGLAERFGFDDPLPVVTIRDI</sequence>
<keyword evidence="12" id="KW-1185">Reference proteome</keyword>
<keyword evidence="5 6" id="KW-0067">ATP-binding</keyword>